<reference evidence="2" key="1">
    <citation type="journal article" date="2023" name="Nat. Plants">
        <title>Single-cell RNA sequencing provides a high-resolution roadmap for understanding the multicellular compartmentation of specialized metabolism.</title>
        <authorList>
            <person name="Sun S."/>
            <person name="Shen X."/>
            <person name="Li Y."/>
            <person name="Li Y."/>
            <person name="Wang S."/>
            <person name="Li R."/>
            <person name="Zhang H."/>
            <person name="Shen G."/>
            <person name="Guo B."/>
            <person name="Wei J."/>
            <person name="Xu J."/>
            <person name="St-Pierre B."/>
            <person name="Chen S."/>
            <person name="Sun C."/>
        </authorList>
    </citation>
    <scope>NUCLEOTIDE SEQUENCE [LARGE SCALE GENOMIC DNA]</scope>
</reference>
<accession>A0ACC0AK61</accession>
<comment type="caution">
    <text evidence="1">The sequence shown here is derived from an EMBL/GenBank/DDBJ whole genome shotgun (WGS) entry which is preliminary data.</text>
</comment>
<gene>
    <name evidence="1" type="ORF">M9H77_20429</name>
</gene>
<dbReference type="EMBL" id="CM044705">
    <property type="protein sequence ID" value="KAI5661106.1"/>
    <property type="molecule type" value="Genomic_DNA"/>
</dbReference>
<protein>
    <submittedName>
        <fullName evidence="1">Uncharacterized protein</fullName>
    </submittedName>
</protein>
<sequence>MEKDEPLTPVGQLFMSGKMNLIINCLIGLKNPIDVNAIKFEISKVMLKHTRFCSLLVKDSKGRDYWRQTSVNVDDHFIIHHQPLSDDFSSITEEDAMNNYLSDLAVSSPLSFDKPLWEIHLFMAHRSAVFRAHHAIGDGISLMSMFLACCRRLDNPNELPSIGGGAARSSSSSLSANRRWTLWKVVKVVWYTLVFVFELVLRSLWVKDKRTAVRGGAGVELWPRKLATAKFRLDDMKIVKTALTHGTINDVLFGIISLGLSRYLDIMSSKDVKEGLQITGLAMVNLRPQPELQEFSKLLNGNNSKIRFGNQIGMFLLPVYYHKNGGDVLQFVKRAKSMIDKKKQSLEASISYKMGSFLMSCFGSKLPILLNYRIICNTTFSISNIVGPLEEMAIAGNPITYIRVTTTSLPHALTMHMVSYAGRADMQILVAKDIIPDPQVLAKCFEDALTDMKELAITKDLGTKSVV</sequence>
<organism evidence="1 2">
    <name type="scientific">Catharanthus roseus</name>
    <name type="common">Madagascar periwinkle</name>
    <name type="synonym">Vinca rosea</name>
    <dbReference type="NCBI Taxonomy" id="4058"/>
    <lineage>
        <taxon>Eukaryota</taxon>
        <taxon>Viridiplantae</taxon>
        <taxon>Streptophyta</taxon>
        <taxon>Embryophyta</taxon>
        <taxon>Tracheophyta</taxon>
        <taxon>Spermatophyta</taxon>
        <taxon>Magnoliopsida</taxon>
        <taxon>eudicotyledons</taxon>
        <taxon>Gunneridae</taxon>
        <taxon>Pentapetalae</taxon>
        <taxon>asterids</taxon>
        <taxon>lamiids</taxon>
        <taxon>Gentianales</taxon>
        <taxon>Apocynaceae</taxon>
        <taxon>Rauvolfioideae</taxon>
        <taxon>Vinceae</taxon>
        <taxon>Catharanthinae</taxon>
        <taxon>Catharanthus</taxon>
    </lineage>
</organism>
<dbReference type="Proteomes" id="UP001060085">
    <property type="component" value="Linkage Group LG05"/>
</dbReference>
<keyword evidence="2" id="KW-1185">Reference proteome</keyword>
<proteinExistence type="predicted"/>
<evidence type="ECO:0000313" key="2">
    <source>
        <dbReference type="Proteomes" id="UP001060085"/>
    </source>
</evidence>
<name>A0ACC0AK61_CATRO</name>
<evidence type="ECO:0000313" key="1">
    <source>
        <dbReference type="EMBL" id="KAI5661106.1"/>
    </source>
</evidence>